<dbReference type="PANTHER" id="PTHR12815:SF47">
    <property type="entry name" value="TRANSLOCATION AND ASSEMBLY MODULE SUBUNIT TAMA"/>
    <property type="match status" value="1"/>
</dbReference>
<accession>A0A1N6GSU1</accession>
<gene>
    <name evidence="7" type="ORF">SAMN04488055_2954</name>
</gene>
<evidence type="ECO:0000313" key="7">
    <source>
        <dbReference type="EMBL" id="SIO10583.1"/>
    </source>
</evidence>
<dbReference type="Pfam" id="PF01103">
    <property type="entry name" value="Omp85"/>
    <property type="match status" value="1"/>
</dbReference>
<keyword evidence="5" id="KW-0998">Cell outer membrane</keyword>
<dbReference type="PANTHER" id="PTHR12815">
    <property type="entry name" value="SORTING AND ASSEMBLY MACHINERY SAMM50 PROTEIN FAMILY MEMBER"/>
    <property type="match status" value="1"/>
</dbReference>
<keyword evidence="8" id="KW-1185">Reference proteome</keyword>
<dbReference type="GO" id="GO:0019867">
    <property type="term" value="C:outer membrane"/>
    <property type="evidence" value="ECO:0007669"/>
    <property type="project" value="InterPro"/>
</dbReference>
<evidence type="ECO:0000256" key="3">
    <source>
        <dbReference type="ARBA" id="ARBA00022729"/>
    </source>
</evidence>
<dbReference type="Proteomes" id="UP000185003">
    <property type="component" value="Unassembled WGS sequence"/>
</dbReference>
<dbReference type="InterPro" id="IPR039910">
    <property type="entry name" value="D15-like"/>
</dbReference>
<evidence type="ECO:0000259" key="6">
    <source>
        <dbReference type="Pfam" id="PF01103"/>
    </source>
</evidence>
<protein>
    <submittedName>
        <fullName evidence="7">Outer membrane protein assembly factor BamA</fullName>
    </submittedName>
</protein>
<dbReference type="EMBL" id="FSRA01000001">
    <property type="protein sequence ID" value="SIO10583.1"/>
    <property type="molecule type" value="Genomic_DNA"/>
</dbReference>
<sequence>MAHLAVLLMVCGLWTACSNTRYLQKEQNLLTNTDVNITGKLNSNEKTDLKNDLSSKSLMLQQPNQKVLGTRLKVWLYNQKNYEKKSNWFWNLMLAERNLQEPVIYDSLKTKESVARMISYLNNQGYFYATVGYKENIRRQKASVEYEVNTGKNFVIKKINYDIPDTAISKIVKDNLQFSHIKTNDAYKAGNLDRERERLTRVIRDAGYYKFNRELISFTVDTLNKSLFVDPLNPFESMPTVLSSDQKPLLDIDVEIKLPEDSASDLTKLFYLNKIYVFPDFKLQGNVNDTNYHTTQSRFLTIKYYENIIRPRVLSRAIQLRTNDKYSIQNYNNTVNRLYDLNLWQFVTLTYKENPDTVQKLDAYIQLTPRKKQEISTNFDISTSSDYFVGSGVSFGYRHYNLNRAANELHINVKGGVEVVKNNSQFDLQAQEYGITADLILPRFVTPFRLRQNNRSTAKTRISAGFNNLRRIDKFNIRNVTGSFGYEWNESVYKRWNVKPLTFTYVGVVLTKEFIDSVVSTSPYLRRSFEPAFVGGENITYIFSNNDVFHQRQNTYFRANFEESGLWLKGVNGALDVLSSKGENLETLSRVNISQFVRLELDYRHYWNYERSAVATRAYVGLGVPYGQSSVLPYIRQFTAGGPNSIRAWRLRTLGPGSYTDTSRVAQIFPDQTGDMKLEGNVEYRFNLIRLFGGSMNLKGATFLDLGNIWMLRKDTSRPGAEFQVGNLYKDLAIGTGAGLRVDFSYFVIRLDFGIPLKKPYPTKNSSGWYIGEWTLGDSRWRRENVTWNVAIGYPF</sequence>
<keyword evidence="4" id="KW-0472">Membrane</keyword>
<dbReference type="Gene3D" id="2.40.160.50">
    <property type="entry name" value="membrane protein fhac: a member of the omp85/tpsb transporter family"/>
    <property type="match status" value="1"/>
</dbReference>
<dbReference type="InterPro" id="IPR000184">
    <property type="entry name" value="Bac_surfAg_D15"/>
</dbReference>
<evidence type="ECO:0000256" key="1">
    <source>
        <dbReference type="ARBA" id="ARBA00004370"/>
    </source>
</evidence>
<keyword evidence="2" id="KW-0812">Transmembrane</keyword>
<evidence type="ECO:0000256" key="5">
    <source>
        <dbReference type="ARBA" id="ARBA00023237"/>
    </source>
</evidence>
<evidence type="ECO:0000256" key="4">
    <source>
        <dbReference type="ARBA" id="ARBA00023136"/>
    </source>
</evidence>
<reference evidence="7 8" key="1">
    <citation type="submission" date="2016-11" db="EMBL/GenBank/DDBJ databases">
        <authorList>
            <person name="Jaros S."/>
            <person name="Januszkiewicz K."/>
            <person name="Wedrychowicz H."/>
        </authorList>
    </citation>
    <scope>NUCLEOTIDE SEQUENCE [LARGE SCALE GENOMIC DNA]</scope>
    <source>
        <strain evidence="7 8">DSM 24787</strain>
    </source>
</reference>
<comment type="subcellular location">
    <subcellularLocation>
        <location evidence="1">Membrane</location>
    </subcellularLocation>
</comment>
<name>A0A1N6GSU1_9BACT</name>
<dbReference type="AlphaFoldDB" id="A0A1N6GSU1"/>
<dbReference type="STRING" id="536979.SAMN04488055_2954"/>
<keyword evidence="3" id="KW-0732">Signal</keyword>
<evidence type="ECO:0000313" key="8">
    <source>
        <dbReference type="Proteomes" id="UP000185003"/>
    </source>
</evidence>
<proteinExistence type="predicted"/>
<feature type="domain" description="Bacterial surface antigen (D15)" evidence="6">
    <location>
        <begin position="374"/>
        <end position="770"/>
    </location>
</feature>
<organism evidence="7 8">
    <name type="scientific">Chitinophaga niabensis</name>
    <dbReference type="NCBI Taxonomy" id="536979"/>
    <lineage>
        <taxon>Bacteria</taxon>
        <taxon>Pseudomonadati</taxon>
        <taxon>Bacteroidota</taxon>
        <taxon>Chitinophagia</taxon>
        <taxon>Chitinophagales</taxon>
        <taxon>Chitinophagaceae</taxon>
        <taxon>Chitinophaga</taxon>
    </lineage>
</organism>
<evidence type="ECO:0000256" key="2">
    <source>
        <dbReference type="ARBA" id="ARBA00022692"/>
    </source>
</evidence>